<proteinExistence type="predicted"/>
<reference evidence="2" key="2">
    <citation type="submission" date="2021-01" db="EMBL/GenBank/DDBJ databases">
        <authorList>
            <person name="Schikora-Tamarit M.A."/>
        </authorList>
    </citation>
    <scope>NUCLEOTIDE SEQUENCE</scope>
    <source>
        <strain evidence="2">CBS2887</strain>
    </source>
</reference>
<gene>
    <name evidence="2" type="ORF">WICPIJ_006291</name>
</gene>
<feature type="compositionally biased region" description="Basic and acidic residues" evidence="1">
    <location>
        <begin position="1"/>
        <end position="21"/>
    </location>
</feature>
<protein>
    <submittedName>
        <fullName evidence="2">Uncharacterized protein</fullName>
    </submittedName>
</protein>
<organism evidence="2 3">
    <name type="scientific">Wickerhamomyces pijperi</name>
    <name type="common">Yeast</name>
    <name type="synonym">Pichia pijperi</name>
    <dbReference type="NCBI Taxonomy" id="599730"/>
    <lineage>
        <taxon>Eukaryota</taxon>
        <taxon>Fungi</taxon>
        <taxon>Dikarya</taxon>
        <taxon>Ascomycota</taxon>
        <taxon>Saccharomycotina</taxon>
        <taxon>Saccharomycetes</taxon>
        <taxon>Phaffomycetales</taxon>
        <taxon>Wickerhamomycetaceae</taxon>
        <taxon>Wickerhamomyces</taxon>
    </lineage>
</organism>
<dbReference type="Proteomes" id="UP000774326">
    <property type="component" value="Unassembled WGS sequence"/>
</dbReference>
<keyword evidence="3" id="KW-1185">Reference proteome</keyword>
<feature type="region of interest" description="Disordered" evidence="1">
    <location>
        <begin position="1"/>
        <end position="35"/>
    </location>
</feature>
<dbReference type="EMBL" id="JAEUBG010003417">
    <property type="protein sequence ID" value="KAH3682756.1"/>
    <property type="molecule type" value="Genomic_DNA"/>
</dbReference>
<evidence type="ECO:0000313" key="2">
    <source>
        <dbReference type="EMBL" id="KAH3682756.1"/>
    </source>
</evidence>
<dbReference type="AlphaFoldDB" id="A0A9P8TL09"/>
<comment type="caution">
    <text evidence="2">The sequence shown here is derived from an EMBL/GenBank/DDBJ whole genome shotgun (WGS) entry which is preliminary data.</text>
</comment>
<accession>A0A9P8TL09</accession>
<name>A0A9P8TL09_WICPI</name>
<evidence type="ECO:0000313" key="3">
    <source>
        <dbReference type="Proteomes" id="UP000774326"/>
    </source>
</evidence>
<evidence type="ECO:0000256" key="1">
    <source>
        <dbReference type="SAM" id="MobiDB-lite"/>
    </source>
</evidence>
<reference evidence="2" key="1">
    <citation type="journal article" date="2021" name="Open Biol.">
        <title>Shared evolutionary footprints suggest mitochondrial oxidative damage underlies multiple complex I losses in fungi.</title>
        <authorList>
            <person name="Schikora-Tamarit M.A."/>
            <person name="Marcet-Houben M."/>
            <person name="Nosek J."/>
            <person name="Gabaldon T."/>
        </authorList>
    </citation>
    <scope>NUCLEOTIDE SEQUENCE</scope>
    <source>
        <strain evidence="2">CBS2887</strain>
    </source>
</reference>
<sequence>MVDISREGLRDLDSRPPDRVGQDGNLGELLGQDGQSQDGDSVIVVVLGNLNDSGNGVLEDVLVDLTASSHSVQRRVGNGYLQRLHGVGTLRSQNTVALGSDSVGSGRFQLQLSKRAGRINQSNFRQQINQGVNGGDDGVLA</sequence>